<gene>
    <name evidence="2" type="ORF">BST29_14400</name>
</gene>
<evidence type="ECO:0000313" key="3">
    <source>
        <dbReference type="Proteomes" id="UP000243140"/>
    </source>
</evidence>
<reference evidence="2 3" key="1">
    <citation type="submission" date="2017-02" db="EMBL/GenBank/DDBJ databases">
        <title>The new phylogeny of genus Mycobacterium.</title>
        <authorList>
            <person name="Tortoli E."/>
            <person name="Trovato A."/>
            <person name="Cirillo D.M."/>
        </authorList>
    </citation>
    <scope>NUCLEOTIDE SEQUENCE [LARGE SCALE GENOMIC DNA]</scope>
    <source>
        <strain evidence="2 3">IP1130001</strain>
    </source>
</reference>
<dbReference type="EMBL" id="MVHV01000013">
    <property type="protein sequence ID" value="ORA81460.1"/>
    <property type="molecule type" value="Genomic_DNA"/>
</dbReference>
<protein>
    <submittedName>
        <fullName evidence="2">Uncharacterized protein</fullName>
    </submittedName>
</protein>
<comment type="caution">
    <text evidence="2">The sequence shown here is derived from an EMBL/GenBank/DDBJ whole genome shotgun (WGS) entry which is preliminary data.</text>
</comment>
<dbReference type="Proteomes" id="UP000243140">
    <property type="component" value="Unassembled WGS sequence"/>
</dbReference>
<organism evidence="2 3">
    <name type="scientific">Mycobacterium malmoense</name>
    <dbReference type="NCBI Taxonomy" id="1780"/>
    <lineage>
        <taxon>Bacteria</taxon>
        <taxon>Bacillati</taxon>
        <taxon>Actinomycetota</taxon>
        <taxon>Actinomycetes</taxon>
        <taxon>Mycobacteriales</taxon>
        <taxon>Mycobacteriaceae</taxon>
        <taxon>Mycobacterium</taxon>
    </lineage>
</organism>
<evidence type="ECO:0000256" key="1">
    <source>
        <dbReference type="SAM" id="MobiDB-lite"/>
    </source>
</evidence>
<sequence>MRTISVTRQDHAPVGIDDDVELLTEQIEGLKKLGQLEEVSGEEVYDLSIRWGAALAGRLPRLVHYSSLGQLDDADERRFQSLCDQLRTVSRLVDRFNLARPRLSVSPDARAGGRHHRRKRPKRRKRLVRR</sequence>
<evidence type="ECO:0000313" key="2">
    <source>
        <dbReference type="EMBL" id="ORA81460.1"/>
    </source>
</evidence>
<accession>A0ABX3SQG0</accession>
<feature type="region of interest" description="Disordered" evidence="1">
    <location>
        <begin position="104"/>
        <end position="130"/>
    </location>
</feature>
<keyword evidence="3" id="KW-1185">Reference proteome</keyword>
<feature type="compositionally biased region" description="Basic residues" evidence="1">
    <location>
        <begin position="112"/>
        <end position="130"/>
    </location>
</feature>
<proteinExistence type="predicted"/>
<name>A0ABX3SQG0_MYCMA</name>